<dbReference type="NCBIfam" id="TIGR01712">
    <property type="entry name" value="phage_N6A_met"/>
    <property type="match status" value="1"/>
</dbReference>
<dbReference type="EMBL" id="BK014941">
    <property type="protein sequence ID" value="DAD83726.1"/>
    <property type="molecule type" value="Genomic_DNA"/>
</dbReference>
<protein>
    <submittedName>
        <fullName evidence="1">DNA N-6-adenine-methyltransferase</fullName>
    </submittedName>
</protein>
<organism evidence="1">
    <name type="scientific">Myoviridae sp. ctI7W9</name>
    <dbReference type="NCBI Taxonomy" id="2826636"/>
    <lineage>
        <taxon>Viruses</taxon>
        <taxon>Duplodnaviria</taxon>
        <taxon>Heunggongvirae</taxon>
        <taxon>Uroviricota</taxon>
        <taxon>Caudoviricetes</taxon>
    </lineage>
</organism>
<sequence>MTKFTPMFSSDKDYWETPQSLFDELNAEFNFTLDAAASDANHKCKRYFTKKDNGLLQDWQGETVFCNPPYGNRETGRWTEKCYREAQKPNTTVVLLIPARTDRSSFHEYILGKAEIRFIRGRLKFEIEGKPIHDRDGRPMPAPFPSMVVIWQKNGKYDRK</sequence>
<name>A0A8S5MN77_9CAUD</name>
<dbReference type="InterPro" id="IPR008593">
    <property type="entry name" value="Dam_MeTrfase"/>
</dbReference>
<accession>A0A8S5MN77</accession>
<dbReference type="Pfam" id="PF05869">
    <property type="entry name" value="Dam"/>
    <property type="match status" value="1"/>
</dbReference>
<dbReference type="GO" id="GO:0009307">
    <property type="term" value="P:DNA restriction-modification system"/>
    <property type="evidence" value="ECO:0007669"/>
    <property type="project" value="InterPro"/>
</dbReference>
<dbReference type="GO" id="GO:0032259">
    <property type="term" value="P:methylation"/>
    <property type="evidence" value="ECO:0007669"/>
    <property type="project" value="InterPro"/>
</dbReference>
<dbReference type="GO" id="GO:0009007">
    <property type="term" value="F:site-specific DNA-methyltransferase (adenine-specific) activity"/>
    <property type="evidence" value="ECO:0007669"/>
    <property type="project" value="InterPro"/>
</dbReference>
<reference evidence="1" key="1">
    <citation type="journal article" date="2021" name="Proc. Natl. Acad. Sci. U.S.A.">
        <title>A Catalog of Tens of Thousands of Viruses from Human Metagenomes Reveals Hidden Associations with Chronic Diseases.</title>
        <authorList>
            <person name="Tisza M.J."/>
            <person name="Buck C.B."/>
        </authorList>
    </citation>
    <scope>NUCLEOTIDE SEQUENCE</scope>
    <source>
        <strain evidence="1">CtI7W9</strain>
    </source>
</reference>
<dbReference type="PROSITE" id="PS00092">
    <property type="entry name" value="N6_MTASE"/>
    <property type="match status" value="1"/>
</dbReference>
<dbReference type="InterPro" id="IPR002052">
    <property type="entry name" value="DNA_methylase_N6_adenine_CS"/>
</dbReference>
<dbReference type="GO" id="GO:0003677">
    <property type="term" value="F:DNA binding"/>
    <property type="evidence" value="ECO:0007669"/>
    <property type="project" value="InterPro"/>
</dbReference>
<evidence type="ECO:0000313" key="1">
    <source>
        <dbReference type="EMBL" id="DAD83726.1"/>
    </source>
</evidence>
<proteinExistence type="predicted"/>